<dbReference type="FunCoup" id="D6TXV0">
    <property type="interactions" value="642"/>
</dbReference>
<comment type="caution">
    <text evidence="6">The sequence shown here is derived from an EMBL/GenBank/DDBJ whole genome shotgun (WGS) entry which is preliminary data.</text>
</comment>
<dbReference type="PANTHER" id="PTHR43591:SF24">
    <property type="entry name" value="2-METHOXY-6-POLYPRENYL-1,4-BENZOQUINOL METHYLASE, MITOCHONDRIAL"/>
    <property type="match status" value="1"/>
</dbReference>
<name>D6TXV0_KTERA</name>
<accession>D6TXV0</accession>
<dbReference type="GO" id="GO:0009234">
    <property type="term" value="P:menaquinone biosynthetic process"/>
    <property type="evidence" value="ECO:0007669"/>
    <property type="project" value="UniProtKB-UniRule"/>
</dbReference>
<dbReference type="InterPro" id="IPR029063">
    <property type="entry name" value="SAM-dependent_MTases_sf"/>
</dbReference>
<evidence type="ECO:0000256" key="5">
    <source>
        <dbReference type="SAM" id="Phobius"/>
    </source>
</evidence>
<dbReference type="STRING" id="485913.Krac_4082"/>
<dbReference type="GO" id="GO:0043770">
    <property type="term" value="F:demethylmenaquinone methyltransferase activity"/>
    <property type="evidence" value="ECO:0007669"/>
    <property type="project" value="UniProtKB-UniRule"/>
</dbReference>
<evidence type="ECO:0000256" key="3">
    <source>
        <dbReference type="ARBA" id="ARBA00022691"/>
    </source>
</evidence>
<dbReference type="GO" id="GO:0032259">
    <property type="term" value="P:methylation"/>
    <property type="evidence" value="ECO:0007669"/>
    <property type="project" value="UniProtKB-KW"/>
</dbReference>
<keyword evidence="2 4" id="KW-0808">Transferase</keyword>
<dbReference type="SUPFAM" id="SSF53335">
    <property type="entry name" value="S-adenosyl-L-methionine-dependent methyltransferases"/>
    <property type="match status" value="1"/>
</dbReference>
<feature type="transmembrane region" description="Helical" evidence="5">
    <location>
        <begin position="20"/>
        <end position="41"/>
    </location>
</feature>
<gene>
    <name evidence="4" type="primary">menG</name>
    <name evidence="6" type="ORF">Krac_4082</name>
</gene>
<comment type="pathway">
    <text evidence="4">Quinol/quinone metabolism; menaquinone biosynthesis; menaquinol from 1,4-dihydroxy-2-naphthoate: step 2/2.</text>
</comment>
<keyword evidence="6" id="KW-0830">Ubiquinone</keyword>
<dbReference type="InterPro" id="IPR004033">
    <property type="entry name" value="UbiE/COQ5_MeTrFase"/>
</dbReference>
<dbReference type="CDD" id="cd02440">
    <property type="entry name" value="AdoMet_MTases"/>
    <property type="match status" value="1"/>
</dbReference>
<dbReference type="OrthoDB" id="9808140at2"/>
<evidence type="ECO:0000256" key="4">
    <source>
        <dbReference type="HAMAP-Rule" id="MF_01813"/>
    </source>
</evidence>
<proteinExistence type="inferred from homology"/>
<organism evidence="6 7">
    <name type="scientific">Ktedonobacter racemifer DSM 44963</name>
    <dbReference type="NCBI Taxonomy" id="485913"/>
    <lineage>
        <taxon>Bacteria</taxon>
        <taxon>Bacillati</taxon>
        <taxon>Chloroflexota</taxon>
        <taxon>Ktedonobacteria</taxon>
        <taxon>Ktedonobacterales</taxon>
        <taxon>Ktedonobacteraceae</taxon>
        <taxon>Ktedonobacter</taxon>
    </lineage>
</organism>
<comment type="function">
    <text evidence="4">Methyltransferase required for the conversion of demethylmenaquinol (DMKH2) to menaquinol (MKH2).</text>
</comment>
<dbReference type="EC" id="2.1.1.163" evidence="4"/>
<feature type="binding site" evidence="4">
    <location>
        <begin position="116"/>
        <end position="117"/>
    </location>
    <ligand>
        <name>S-adenosyl-L-methionine</name>
        <dbReference type="ChEBI" id="CHEBI:59789"/>
    </ligand>
</feature>
<comment type="catalytic activity">
    <reaction evidence="4">
        <text>a 2-demethylmenaquinol + S-adenosyl-L-methionine = a menaquinol + S-adenosyl-L-homocysteine + H(+)</text>
        <dbReference type="Rhea" id="RHEA:42640"/>
        <dbReference type="Rhea" id="RHEA-COMP:9539"/>
        <dbReference type="Rhea" id="RHEA-COMP:9563"/>
        <dbReference type="ChEBI" id="CHEBI:15378"/>
        <dbReference type="ChEBI" id="CHEBI:18151"/>
        <dbReference type="ChEBI" id="CHEBI:55437"/>
        <dbReference type="ChEBI" id="CHEBI:57856"/>
        <dbReference type="ChEBI" id="CHEBI:59789"/>
        <dbReference type="EC" id="2.1.1.163"/>
    </reaction>
</comment>
<dbReference type="PANTHER" id="PTHR43591">
    <property type="entry name" value="METHYLTRANSFERASE"/>
    <property type="match status" value="1"/>
</dbReference>
<keyword evidence="5" id="KW-0472">Membrane</keyword>
<dbReference type="RefSeq" id="WP_007913635.1">
    <property type="nucleotide sequence ID" value="NZ_ADVG01000003.1"/>
</dbReference>
<dbReference type="Proteomes" id="UP000004508">
    <property type="component" value="Unassembled WGS sequence"/>
</dbReference>
<dbReference type="PROSITE" id="PS01184">
    <property type="entry name" value="UBIE_2"/>
    <property type="match status" value="1"/>
</dbReference>
<comment type="similarity">
    <text evidence="4">Belongs to the class I-like SAM-binding methyltransferase superfamily. MenG/UbiE family.</text>
</comment>
<feature type="binding site" evidence="4">
    <location>
        <position position="67"/>
    </location>
    <ligand>
        <name>S-adenosyl-L-methionine</name>
        <dbReference type="ChEBI" id="CHEBI:59789"/>
    </ligand>
</feature>
<keyword evidence="5" id="KW-1133">Transmembrane helix</keyword>
<dbReference type="HAMAP" id="MF_01813">
    <property type="entry name" value="MenG_UbiE_methyltr"/>
    <property type="match status" value="1"/>
</dbReference>
<dbReference type="AlphaFoldDB" id="D6TXV0"/>
<keyword evidence="3 4" id="KW-0949">S-adenosyl-L-methionine</keyword>
<keyword evidence="5" id="KW-0812">Transmembrane</keyword>
<dbReference type="InParanoid" id="D6TXV0"/>
<dbReference type="UniPathway" id="UPA00079">
    <property type="reaction ID" value="UER00169"/>
</dbReference>
<protein>
    <recommendedName>
        <fullName evidence="4">Demethylmenaquinone methyltransferase</fullName>
        <ecNumber evidence="4">2.1.1.163</ecNumber>
    </recommendedName>
</protein>
<evidence type="ECO:0000256" key="2">
    <source>
        <dbReference type="ARBA" id="ARBA00022679"/>
    </source>
</evidence>
<sequence>MMKTEGVSVGASKQALPLSNPFRCIAGIYNAMSVLISFGLIHVWRKRVARMLAVSTGEVALDLGTGTADFAIELTRVSAPEARIIGIDLTSEMLAQAQRKVCLLGLGARIELRVGNGEQLDLPDNSVDLCCSSFLVRTLTDLEQGLREMRRVVRPGGRLICLEVSHPPGPILRALFHGYFYTCAPLFGVLLGQKLSAYQYFPQSLRAFPDAPRLKALMEECGWMDVHFHYLTGGFVALHSATKK</sequence>
<keyword evidence="7" id="KW-1185">Reference proteome</keyword>
<reference evidence="6 7" key="1">
    <citation type="journal article" date="2011" name="Stand. Genomic Sci.">
        <title>Non-contiguous finished genome sequence and contextual data of the filamentous soil bacterium Ktedonobacter racemifer type strain (SOSP1-21).</title>
        <authorList>
            <person name="Chang Y.J."/>
            <person name="Land M."/>
            <person name="Hauser L."/>
            <person name="Chertkov O."/>
            <person name="Del Rio T.G."/>
            <person name="Nolan M."/>
            <person name="Copeland A."/>
            <person name="Tice H."/>
            <person name="Cheng J.F."/>
            <person name="Lucas S."/>
            <person name="Han C."/>
            <person name="Goodwin L."/>
            <person name="Pitluck S."/>
            <person name="Ivanova N."/>
            <person name="Ovchinikova G."/>
            <person name="Pati A."/>
            <person name="Chen A."/>
            <person name="Palaniappan K."/>
            <person name="Mavromatis K."/>
            <person name="Liolios K."/>
            <person name="Brettin T."/>
            <person name="Fiebig A."/>
            <person name="Rohde M."/>
            <person name="Abt B."/>
            <person name="Goker M."/>
            <person name="Detter J.C."/>
            <person name="Woyke T."/>
            <person name="Bristow J."/>
            <person name="Eisen J.A."/>
            <person name="Markowitz V."/>
            <person name="Hugenholtz P."/>
            <person name="Kyrpides N.C."/>
            <person name="Klenk H.P."/>
            <person name="Lapidus A."/>
        </authorList>
    </citation>
    <scope>NUCLEOTIDE SEQUENCE [LARGE SCALE GENOMIC DNA]</scope>
    <source>
        <strain evidence="7">DSM 44963</strain>
    </source>
</reference>
<feature type="binding site" evidence="4">
    <location>
        <position position="133"/>
    </location>
    <ligand>
        <name>S-adenosyl-L-methionine</name>
        <dbReference type="ChEBI" id="CHEBI:59789"/>
    </ligand>
</feature>
<dbReference type="PROSITE" id="PS51608">
    <property type="entry name" value="SAM_MT_UBIE"/>
    <property type="match status" value="1"/>
</dbReference>
<dbReference type="eggNOG" id="COG2226">
    <property type="taxonomic scope" value="Bacteria"/>
</dbReference>
<keyword evidence="4" id="KW-0474">Menaquinone biosynthesis</keyword>
<dbReference type="InterPro" id="IPR023576">
    <property type="entry name" value="UbiE/COQ5_MeTrFase_CS"/>
</dbReference>
<keyword evidence="1 4" id="KW-0489">Methyltransferase</keyword>
<dbReference type="NCBIfam" id="TIGR01934">
    <property type="entry name" value="MenG_MenH_UbiE"/>
    <property type="match status" value="1"/>
</dbReference>
<evidence type="ECO:0000256" key="1">
    <source>
        <dbReference type="ARBA" id="ARBA00022603"/>
    </source>
</evidence>
<dbReference type="EMBL" id="ADVG01000003">
    <property type="protein sequence ID" value="EFH83147.1"/>
    <property type="molecule type" value="Genomic_DNA"/>
</dbReference>
<evidence type="ECO:0000313" key="6">
    <source>
        <dbReference type="EMBL" id="EFH83147.1"/>
    </source>
</evidence>
<dbReference type="Pfam" id="PF01209">
    <property type="entry name" value="Ubie_methyltran"/>
    <property type="match status" value="1"/>
</dbReference>
<dbReference type="Gene3D" id="3.40.50.150">
    <property type="entry name" value="Vaccinia Virus protein VP39"/>
    <property type="match status" value="1"/>
</dbReference>
<feature type="binding site" evidence="4">
    <location>
        <position position="88"/>
    </location>
    <ligand>
        <name>S-adenosyl-L-methionine</name>
        <dbReference type="ChEBI" id="CHEBI:59789"/>
    </ligand>
</feature>
<evidence type="ECO:0000313" key="7">
    <source>
        <dbReference type="Proteomes" id="UP000004508"/>
    </source>
</evidence>